<keyword evidence="8" id="KW-1185">Reference proteome</keyword>
<dbReference type="InterPro" id="IPR050578">
    <property type="entry name" value="MARVEL-CKLF_proteins"/>
</dbReference>
<feature type="region of interest" description="Disordered" evidence="5">
    <location>
        <begin position="671"/>
        <end position="716"/>
    </location>
</feature>
<organism evidence="7 8">
    <name type="scientific">Pristionchus pacificus</name>
    <name type="common">Parasitic nematode worm</name>
    <dbReference type="NCBI Taxonomy" id="54126"/>
    <lineage>
        <taxon>Eukaryota</taxon>
        <taxon>Metazoa</taxon>
        <taxon>Ecdysozoa</taxon>
        <taxon>Nematoda</taxon>
        <taxon>Chromadorea</taxon>
        <taxon>Rhabditida</taxon>
        <taxon>Rhabditina</taxon>
        <taxon>Diplogasteromorpha</taxon>
        <taxon>Diplogasteroidea</taxon>
        <taxon>Neodiplogasteridae</taxon>
        <taxon>Pristionchus</taxon>
    </lineage>
</organism>
<dbReference type="Pfam" id="PF01284">
    <property type="entry name" value="MARVEL"/>
    <property type="match status" value="1"/>
</dbReference>
<feature type="region of interest" description="Disordered" evidence="5">
    <location>
        <begin position="169"/>
        <end position="220"/>
    </location>
</feature>
<accession>A0A8R1U9I0</accession>
<feature type="transmembrane region" description="Helical" evidence="6">
    <location>
        <begin position="438"/>
        <end position="465"/>
    </location>
</feature>
<feature type="transmembrane region" description="Helical" evidence="6">
    <location>
        <begin position="362"/>
        <end position="386"/>
    </location>
</feature>
<evidence type="ECO:0000256" key="1">
    <source>
        <dbReference type="ARBA" id="ARBA00004141"/>
    </source>
</evidence>
<keyword evidence="2 6" id="KW-0812">Transmembrane</keyword>
<feature type="compositionally biased region" description="Low complexity" evidence="5">
    <location>
        <begin position="195"/>
        <end position="205"/>
    </location>
</feature>
<comment type="subcellular location">
    <subcellularLocation>
        <location evidence="1">Membrane</location>
        <topology evidence="1">Multi-pass membrane protein</topology>
    </subcellularLocation>
</comment>
<proteinExistence type="predicted"/>
<dbReference type="GO" id="GO:0016020">
    <property type="term" value="C:membrane"/>
    <property type="evidence" value="ECO:0000318"/>
    <property type="project" value="GO_Central"/>
</dbReference>
<evidence type="ECO:0000256" key="3">
    <source>
        <dbReference type="ARBA" id="ARBA00022989"/>
    </source>
</evidence>
<sequence length="716" mass="77612">MAYATPASRGVIVAAHPYASASAYRAGAVYTPQADASAYRAAAYAPHPHPDVRIYAADAFVREQYFNHQYPHYGEQQTATLGVNDTVATTTRSVVGGAHHHHTSVAGSSTAPQLPENAIYYMGMSSGVNYISDPYLGGYADATYRPGAAYTSYPTGTFYGPSHGYNQQYGTSYMHYPQPSPPNRRSRTAPSRTLPRGASGSAPVAAAPPPGAYPTAARRPRGASVDAVAYRAYLAPGKRPPAAYAANRRSRASYHEASGTMPAGYMTGPTVMDHYPSYHTVARPINRTPSIYQPSYTSYPPAQMQFKERAAKEADPNRYGLAWRCIVKGAQLLLGAAILGLVLGPMRATSLVDFVTTTRTEWQGVVVGIVGTMTIVTLLLLVSAIFMHKNGGWRKVDAHASIVGFILYLLAACIESYYAACYPPNGPRLNLVCHRPEWIIATILCFINVILYVIDFILAWMAGFFKPEEDESSSFFELGNFRGLGCRGSSQERKETVVFLFIVFSVAVVFTMVLKHFSKLSSKKGTDLAARCDALQRAIVEHDEYCAKRGIRGRAETFDTACLEGFFLDVNVLHAWLSVNNLQSNIEGVDNADNADLLPTAEEFIEIENMRRSFNMVVATIKATKQLPDDMDMDKMADEADVEEGVEGATAGRAPSLAMAETPHQLISARLNPSASRLKSVDAAPPTPGQLTAATPPPEPETPTPGGGETDKLLKK</sequence>
<evidence type="ECO:0000256" key="4">
    <source>
        <dbReference type="ARBA" id="ARBA00023136"/>
    </source>
</evidence>
<evidence type="ECO:0000256" key="5">
    <source>
        <dbReference type="SAM" id="MobiDB-lite"/>
    </source>
</evidence>
<evidence type="ECO:0000256" key="2">
    <source>
        <dbReference type="ARBA" id="ARBA00022692"/>
    </source>
</evidence>
<reference evidence="8" key="1">
    <citation type="journal article" date="2008" name="Nat. Genet.">
        <title>The Pristionchus pacificus genome provides a unique perspective on nematode lifestyle and parasitism.</title>
        <authorList>
            <person name="Dieterich C."/>
            <person name="Clifton S.W."/>
            <person name="Schuster L.N."/>
            <person name="Chinwalla A."/>
            <person name="Delehaunty K."/>
            <person name="Dinkelacker I."/>
            <person name="Fulton L."/>
            <person name="Fulton R."/>
            <person name="Godfrey J."/>
            <person name="Minx P."/>
            <person name="Mitreva M."/>
            <person name="Roeseler W."/>
            <person name="Tian H."/>
            <person name="Witte H."/>
            <person name="Yang S.P."/>
            <person name="Wilson R.K."/>
            <person name="Sommer R.J."/>
        </authorList>
    </citation>
    <scope>NUCLEOTIDE SEQUENCE [LARGE SCALE GENOMIC DNA]</scope>
    <source>
        <strain evidence="8">PS312</strain>
    </source>
</reference>
<protein>
    <submittedName>
        <fullName evidence="7">MARVEL domain-containing protein</fullName>
    </submittedName>
</protein>
<evidence type="ECO:0000313" key="8">
    <source>
        <dbReference type="Proteomes" id="UP000005239"/>
    </source>
</evidence>
<dbReference type="InterPro" id="IPR008253">
    <property type="entry name" value="Marvel"/>
</dbReference>
<feature type="transmembrane region" description="Helical" evidence="6">
    <location>
        <begin position="398"/>
        <end position="418"/>
    </location>
</feature>
<dbReference type="AlphaFoldDB" id="A0A2A6BMS1"/>
<keyword evidence="4 6" id="KW-0472">Membrane</keyword>
<feature type="transmembrane region" description="Helical" evidence="6">
    <location>
        <begin position="497"/>
        <end position="514"/>
    </location>
</feature>
<name>A0A2A6BMS1_PRIPA</name>
<reference evidence="7" key="2">
    <citation type="submission" date="2022-06" db="UniProtKB">
        <authorList>
            <consortium name="EnsemblMetazoa"/>
        </authorList>
    </citation>
    <scope>IDENTIFICATION</scope>
    <source>
        <strain evidence="7">PS312</strain>
    </source>
</reference>
<keyword evidence="3 6" id="KW-1133">Transmembrane helix</keyword>
<dbReference type="Proteomes" id="UP000005239">
    <property type="component" value="Unassembled WGS sequence"/>
</dbReference>
<evidence type="ECO:0000256" key="6">
    <source>
        <dbReference type="SAM" id="Phobius"/>
    </source>
</evidence>
<dbReference type="OrthoDB" id="5801479at2759"/>
<dbReference type="PANTHER" id="PTHR22776:SF93">
    <property type="entry name" value="MARVEL DOMAIN-CONTAINING PROTEIN"/>
    <property type="match status" value="1"/>
</dbReference>
<dbReference type="EnsemblMetazoa" id="PPA10730.1">
    <property type="protein sequence ID" value="PPA10730.1"/>
    <property type="gene ID" value="WBGene00100284"/>
</dbReference>
<gene>
    <name evidence="7" type="primary">WBGene00100284</name>
</gene>
<dbReference type="PANTHER" id="PTHR22776">
    <property type="entry name" value="MARVEL-CONTAINING POTENTIAL LIPID RAFT-ASSOCIATED PROTEIN"/>
    <property type="match status" value="1"/>
</dbReference>
<dbReference type="PROSITE" id="PS51225">
    <property type="entry name" value="MARVEL"/>
    <property type="match status" value="1"/>
</dbReference>
<accession>A0A2A6BMS1</accession>
<evidence type="ECO:0000313" key="7">
    <source>
        <dbReference type="EnsemblMetazoa" id="PPA10730.1"/>
    </source>
</evidence>